<dbReference type="Pfam" id="PF13561">
    <property type="entry name" value="adh_short_C2"/>
    <property type="match status" value="1"/>
</dbReference>
<proteinExistence type="predicted"/>
<dbReference type="Proteomes" id="UP001176961">
    <property type="component" value="Unassembled WGS sequence"/>
</dbReference>
<dbReference type="FunFam" id="3.40.50.720:FF:000084">
    <property type="entry name" value="Short-chain dehydrogenase reductase"/>
    <property type="match status" value="1"/>
</dbReference>
<comment type="caution">
    <text evidence="1">The sequence shown here is derived from an EMBL/GenBank/DDBJ whole genome shotgun (WGS) entry which is preliminary data.</text>
</comment>
<dbReference type="PANTHER" id="PTHR44115">
    <property type="entry name" value="PROTEIN CBG09704"/>
    <property type="match status" value="1"/>
</dbReference>
<dbReference type="SUPFAM" id="SSF51735">
    <property type="entry name" value="NAD(P)-binding Rossmann-fold domains"/>
    <property type="match status" value="1"/>
</dbReference>
<gene>
    <name evidence="1" type="ORF">CYNAS_LOCUS6126</name>
</gene>
<reference evidence="1" key="1">
    <citation type="submission" date="2023-07" db="EMBL/GenBank/DDBJ databases">
        <authorList>
            <consortium name="CYATHOMIX"/>
        </authorList>
    </citation>
    <scope>NUCLEOTIDE SEQUENCE</scope>
    <source>
        <strain evidence="1">N/A</strain>
    </source>
</reference>
<name>A0AA36GL87_CYLNA</name>
<dbReference type="InterPro" id="IPR036291">
    <property type="entry name" value="NAD(P)-bd_dom_sf"/>
</dbReference>
<dbReference type="PRINTS" id="PR00081">
    <property type="entry name" value="GDHRDH"/>
</dbReference>
<protein>
    <submittedName>
        <fullName evidence="1">Uncharacterized protein</fullName>
    </submittedName>
</protein>
<evidence type="ECO:0000313" key="1">
    <source>
        <dbReference type="EMBL" id="CAJ0594143.1"/>
    </source>
</evidence>
<feature type="non-terminal residue" evidence="1">
    <location>
        <position position="235"/>
    </location>
</feature>
<accession>A0AA36GL87</accession>
<dbReference type="AlphaFoldDB" id="A0AA36GL87"/>
<evidence type="ECO:0000313" key="2">
    <source>
        <dbReference type="Proteomes" id="UP001176961"/>
    </source>
</evidence>
<dbReference type="EMBL" id="CATQJL010000112">
    <property type="protein sequence ID" value="CAJ0594143.1"/>
    <property type="molecule type" value="Genomic_DNA"/>
</dbReference>
<sequence length="235" mass="25656">SSNGIGRATAQLFAQEGASVTLCGRNETSLQESKRLVLAKNGNNEAKVVLVKGDLRKEDVMKKTIDDTVKKFGRLDVLVNNAGGMPTEAPLGGCEIEGDLSRFDYAWEINTKSILRLCQLALPHLEKTKGEIVNVSSIAGLNNGSGTLSPFYCIAKAAQDQLTRNIALHYITKGVRVNSVNPGLVSTNIFQKHGFSDELVKKWEDELVAEFKRVPCQRVGQPEDIAEAILFLADR</sequence>
<keyword evidence="2" id="KW-1185">Reference proteome</keyword>
<dbReference type="PRINTS" id="PR00080">
    <property type="entry name" value="SDRFAMILY"/>
</dbReference>
<dbReference type="PANTHER" id="PTHR44115:SF4">
    <property type="entry name" value="OXIDOREDUCTASE"/>
    <property type="match status" value="1"/>
</dbReference>
<dbReference type="Gene3D" id="3.40.50.720">
    <property type="entry name" value="NAD(P)-binding Rossmann-like Domain"/>
    <property type="match status" value="1"/>
</dbReference>
<dbReference type="InterPro" id="IPR002347">
    <property type="entry name" value="SDR_fam"/>
</dbReference>
<organism evidence="1 2">
    <name type="scientific">Cylicocyclus nassatus</name>
    <name type="common">Nematode worm</name>
    <dbReference type="NCBI Taxonomy" id="53992"/>
    <lineage>
        <taxon>Eukaryota</taxon>
        <taxon>Metazoa</taxon>
        <taxon>Ecdysozoa</taxon>
        <taxon>Nematoda</taxon>
        <taxon>Chromadorea</taxon>
        <taxon>Rhabditida</taxon>
        <taxon>Rhabditina</taxon>
        <taxon>Rhabditomorpha</taxon>
        <taxon>Strongyloidea</taxon>
        <taxon>Strongylidae</taxon>
        <taxon>Cylicocyclus</taxon>
    </lineage>
</organism>